<feature type="transmembrane region" description="Helical" evidence="1">
    <location>
        <begin position="6"/>
        <end position="26"/>
    </location>
</feature>
<dbReference type="InterPro" id="IPR037997">
    <property type="entry name" value="Dgk1-like"/>
</dbReference>
<comment type="caution">
    <text evidence="2">The sequence shown here is derived from an EMBL/GenBank/DDBJ whole genome shotgun (WGS) entry which is preliminary data.</text>
</comment>
<feature type="transmembrane region" description="Helical" evidence="1">
    <location>
        <begin position="218"/>
        <end position="234"/>
    </location>
</feature>
<gene>
    <name evidence="2" type="ORF">H6G97_16875</name>
</gene>
<name>A0ABR8DNY3_9NOSO</name>
<dbReference type="RefSeq" id="WP_190941868.1">
    <property type="nucleotide sequence ID" value="NZ_JACJSI010000030.1"/>
</dbReference>
<evidence type="ECO:0000313" key="3">
    <source>
        <dbReference type="Proteomes" id="UP000623440"/>
    </source>
</evidence>
<protein>
    <submittedName>
        <fullName evidence="2">Phosphatidate cytidylyltransferase</fullName>
    </submittedName>
</protein>
<feature type="transmembrane region" description="Helical" evidence="1">
    <location>
        <begin position="61"/>
        <end position="80"/>
    </location>
</feature>
<dbReference type="EMBL" id="JACJSI010000030">
    <property type="protein sequence ID" value="MBD2531167.1"/>
    <property type="molecule type" value="Genomic_DNA"/>
</dbReference>
<keyword evidence="1" id="KW-0472">Membrane</keyword>
<keyword evidence="1" id="KW-0812">Transmembrane</keyword>
<evidence type="ECO:0000313" key="2">
    <source>
        <dbReference type="EMBL" id="MBD2531167.1"/>
    </source>
</evidence>
<feature type="transmembrane region" description="Helical" evidence="1">
    <location>
        <begin position="159"/>
        <end position="176"/>
    </location>
</feature>
<sequence>MTNDFIGLAISYVYATGLLVIGEGLRRLFGVKPDLTRKVIHIGAGMWVFGVLLLFKHWEIGIIPFATFIGLNYLFYRYRVIGAMDTQDSSPGTVYFAISVTLLFGLLWRPDGPVDNVAIAVSGIMAMTWGDALAALIGRRFGQHKYQVGNSVRSWEGSAAMFVASTVVIFLVLLLLPGSSLNPLGTPLSLESALLTAVVTATFATLAEAVSPHGTDNLSVPLVAAGVVWIVIQAF</sequence>
<keyword evidence="2" id="KW-0548">Nucleotidyltransferase</keyword>
<keyword evidence="3" id="KW-1185">Reference proteome</keyword>
<proteinExistence type="predicted"/>
<dbReference type="Proteomes" id="UP000623440">
    <property type="component" value="Unassembled WGS sequence"/>
</dbReference>
<dbReference type="PANTHER" id="PTHR31303">
    <property type="entry name" value="CTP-DEPENDENT DIACYLGLYCEROL KINASE 1"/>
    <property type="match status" value="1"/>
</dbReference>
<organism evidence="2 3">
    <name type="scientific">Nostoc flagelliforme FACHB-838</name>
    <dbReference type="NCBI Taxonomy" id="2692904"/>
    <lineage>
        <taxon>Bacteria</taxon>
        <taxon>Bacillati</taxon>
        <taxon>Cyanobacteriota</taxon>
        <taxon>Cyanophyceae</taxon>
        <taxon>Nostocales</taxon>
        <taxon>Nostocaceae</taxon>
        <taxon>Nostoc</taxon>
    </lineage>
</organism>
<reference evidence="2 3" key="1">
    <citation type="journal article" date="2020" name="ISME J.">
        <title>Comparative genomics reveals insights into cyanobacterial evolution and habitat adaptation.</title>
        <authorList>
            <person name="Chen M.Y."/>
            <person name="Teng W.K."/>
            <person name="Zhao L."/>
            <person name="Hu C.X."/>
            <person name="Zhou Y.K."/>
            <person name="Han B.P."/>
            <person name="Song L.R."/>
            <person name="Shu W.S."/>
        </authorList>
    </citation>
    <scope>NUCLEOTIDE SEQUENCE [LARGE SCALE GENOMIC DNA]</scope>
    <source>
        <strain evidence="2 3">FACHB-838</strain>
    </source>
</reference>
<feature type="transmembrane region" description="Helical" evidence="1">
    <location>
        <begin position="92"/>
        <end position="110"/>
    </location>
</feature>
<accession>A0ABR8DNY3</accession>
<keyword evidence="2" id="KW-0808">Transferase</keyword>
<feature type="transmembrane region" description="Helical" evidence="1">
    <location>
        <begin position="188"/>
        <end position="206"/>
    </location>
</feature>
<feature type="transmembrane region" description="Helical" evidence="1">
    <location>
        <begin position="116"/>
        <end position="138"/>
    </location>
</feature>
<dbReference type="GO" id="GO:0016779">
    <property type="term" value="F:nucleotidyltransferase activity"/>
    <property type="evidence" value="ECO:0007669"/>
    <property type="project" value="UniProtKB-KW"/>
</dbReference>
<keyword evidence="1" id="KW-1133">Transmembrane helix</keyword>
<dbReference type="PANTHER" id="PTHR31303:SF1">
    <property type="entry name" value="CTP-DEPENDENT DIACYLGLYCEROL KINASE 1"/>
    <property type="match status" value="1"/>
</dbReference>
<evidence type="ECO:0000256" key="1">
    <source>
        <dbReference type="SAM" id="Phobius"/>
    </source>
</evidence>